<accession>A0A8W8M5B3</accession>
<dbReference type="InterPro" id="IPR011042">
    <property type="entry name" value="6-blade_b-propeller_TolB-like"/>
</dbReference>
<evidence type="ECO:0008006" key="3">
    <source>
        <dbReference type="Google" id="ProtNLM"/>
    </source>
</evidence>
<dbReference type="Gene3D" id="2.120.10.30">
    <property type="entry name" value="TolB, C-terminal domain"/>
    <property type="match status" value="1"/>
</dbReference>
<keyword evidence="2" id="KW-1185">Reference proteome</keyword>
<reference evidence="1" key="1">
    <citation type="submission" date="2022-08" db="UniProtKB">
        <authorList>
            <consortium name="EnsemblMetazoa"/>
        </authorList>
    </citation>
    <scope>IDENTIFICATION</scope>
    <source>
        <strain evidence="1">05x7-T-G4-1.051#20</strain>
    </source>
</reference>
<sequence length="268" mass="30722">MTLITYNLYLLTLTLTDDLDRLILLPSAIPTLTIDTPVPNIKQISYVKSGRLWVMSDFDDGIIQVDNNRDIKEAVRSLGLFCVSKDDALLYKSDRFIEDEDENGDGDDNKYGDQSPWQVRFSHKITRYDENGRKIEDIWITDRIQGWEFSSIAAYAFITANKNGDIIISCNQYETVVGMDRSGGHRFRYSHPENLTPMDICTDKYGHILVAFKSSIHLLDEDGAFQKILLKNMSSNIVFTCLCLDDKQNIYVGNDRGIVNVYKYLKDE</sequence>
<proteinExistence type="predicted"/>
<dbReference type="EnsemblMetazoa" id="G31238.1">
    <property type="protein sequence ID" value="G31238.1:cds"/>
    <property type="gene ID" value="G31238"/>
</dbReference>
<evidence type="ECO:0000313" key="2">
    <source>
        <dbReference type="Proteomes" id="UP000005408"/>
    </source>
</evidence>
<dbReference type="AlphaFoldDB" id="A0A8W8M5B3"/>
<dbReference type="SUPFAM" id="SSF63829">
    <property type="entry name" value="Calcium-dependent phosphotriesterase"/>
    <property type="match status" value="1"/>
</dbReference>
<evidence type="ECO:0000313" key="1">
    <source>
        <dbReference type="EnsemblMetazoa" id="G31238.1:cds"/>
    </source>
</evidence>
<dbReference type="Proteomes" id="UP000005408">
    <property type="component" value="Unassembled WGS sequence"/>
</dbReference>
<organism evidence="1 2">
    <name type="scientific">Magallana gigas</name>
    <name type="common">Pacific oyster</name>
    <name type="synonym">Crassostrea gigas</name>
    <dbReference type="NCBI Taxonomy" id="29159"/>
    <lineage>
        <taxon>Eukaryota</taxon>
        <taxon>Metazoa</taxon>
        <taxon>Spiralia</taxon>
        <taxon>Lophotrochozoa</taxon>
        <taxon>Mollusca</taxon>
        <taxon>Bivalvia</taxon>
        <taxon>Autobranchia</taxon>
        <taxon>Pteriomorphia</taxon>
        <taxon>Ostreida</taxon>
        <taxon>Ostreoidea</taxon>
        <taxon>Ostreidae</taxon>
        <taxon>Magallana</taxon>
    </lineage>
</organism>
<name>A0A8W8M5B3_MAGGI</name>
<protein>
    <recommendedName>
        <fullName evidence="3">Tripartite motif-containing protein 2</fullName>
    </recommendedName>
</protein>